<name>A0A4V6AQC5_COLLU</name>
<feature type="chain" id="PRO_5020838187" description="C-C motif chemokine" evidence="4">
    <location>
        <begin position="26"/>
        <end position="361"/>
    </location>
</feature>
<dbReference type="AlphaFoldDB" id="A0A4V6AQC5"/>
<dbReference type="PANTHER" id="PTHR12015">
    <property type="entry name" value="SMALL INDUCIBLE CYTOKINE A"/>
    <property type="match status" value="1"/>
</dbReference>
<dbReference type="Proteomes" id="UP000298787">
    <property type="component" value="Chromosome 12"/>
</dbReference>
<evidence type="ECO:0000256" key="1">
    <source>
        <dbReference type="ARBA" id="ARBA00010868"/>
    </source>
</evidence>
<feature type="domain" description="Chemokine interleukin-8-like" evidence="5">
    <location>
        <begin position="27"/>
        <end position="87"/>
    </location>
</feature>
<keyword evidence="4" id="KW-0964">Secreted</keyword>
<dbReference type="GO" id="GO:0008009">
    <property type="term" value="F:chemokine activity"/>
    <property type="evidence" value="ECO:0007669"/>
    <property type="project" value="InterPro"/>
</dbReference>
<evidence type="ECO:0000313" key="6">
    <source>
        <dbReference type="EMBL" id="TKS79932.1"/>
    </source>
</evidence>
<comment type="subcellular location">
    <subcellularLocation>
        <location evidence="4">Secreted</location>
    </subcellularLocation>
</comment>
<reference evidence="6 7" key="1">
    <citation type="submission" date="2019-01" db="EMBL/GenBank/DDBJ databases">
        <title>Genome Assembly of Collichthys lucidus.</title>
        <authorList>
            <person name="Cai M."/>
            <person name="Xiao S."/>
        </authorList>
    </citation>
    <scope>NUCLEOTIDE SEQUENCE [LARGE SCALE GENOMIC DNA]</scope>
    <source>
        <strain evidence="6">JT15FE1705JMU</strain>
        <tissue evidence="6">Muscle</tissue>
    </source>
</reference>
<dbReference type="InterPro" id="IPR000827">
    <property type="entry name" value="Chemokine_CC_CS"/>
</dbReference>
<dbReference type="Pfam" id="PF00048">
    <property type="entry name" value="IL8"/>
    <property type="match status" value="1"/>
</dbReference>
<keyword evidence="4" id="KW-0145">Chemotaxis</keyword>
<evidence type="ECO:0000256" key="3">
    <source>
        <dbReference type="ARBA" id="ARBA00023157"/>
    </source>
</evidence>
<keyword evidence="7" id="KW-1185">Reference proteome</keyword>
<evidence type="ECO:0000313" key="7">
    <source>
        <dbReference type="Proteomes" id="UP000298787"/>
    </source>
</evidence>
<sequence>MVSVKATVMVMMLLTICLLTTNTSAEKFGCCRSYIKFKLNFNNIKGYSVQNDTGVCHISAIIFHTKGRNSFCANPALDWVMDYVNRISVSCVFYGNYRYRTQRQRAVSDSCNEKWQQHGRFQTVKEGRQGYRPFSHGGVGASRGAQSTVDGFYVIHTKLTDSVECSPRQAGQRLRAPLDITDKSGFGGVGGERRQLLDKIKRPLFVPDNKHLRDLSIFRQSESLALEEVTSSRKRLTDERARQTITGQVSDCFGEEGLRWSTQKPVRIVQLKNNSHHLSVFSDFRGPMETGDCLEKPGGGVEEEEEEDTRGKAAYADNALCLRNSDFIGWIYPPRFMASNNLFIWTNSQIGALMLTQECLW</sequence>
<comment type="similarity">
    <text evidence="1 4">Belongs to the intercrine beta (chemokine CC) family.</text>
</comment>
<dbReference type="GO" id="GO:0005615">
    <property type="term" value="C:extracellular space"/>
    <property type="evidence" value="ECO:0007669"/>
    <property type="project" value="UniProtKB-KW"/>
</dbReference>
<protein>
    <recommendedName>
        <fullName evidence="4">C-C motif chemokine</fullName>
    </recommendedName>
</protein>
<organism evidence="6 7">
    <name type="scientific">Collichthys lucidus</name>
    <name type="common">Big head croaker</name>
    <name type="synonym">Sciaena lucida</name>
    <dbReference type="NCBI Taxonomy" id="240159"/>
    <lineage>
        <taxon>Eukaryota</taxon>
        <taxon>Metazoa</taxon>
        <taxon>Chordata</taxon>
        <taxon>Craniata</taxon>
        <taxon>Vertebrata</taxon>
        <taxon>Euteleostomi</taxon>
        <taxon>Actinopterygii</taxon>
        <taxon>Neopterygii</taxon>
        <taxon>Teleostei</taxon>
        <taxon>Neoteleostei</taxon>
        <taxon>Acanthomorphata</taxon>
        <taxon>Eupercaria</taxon>
        <taxon>Sciaenidae</taxon>
        <taxon>Collichthys</taxon>
    </lineage>
</organism>
<dbReference type="InterPro" id="IPR036048">
    <property type="entry name" value="Interleukin_8-like_sf"/>
</dbReference>
<proteinExistence type="inferred from homology"/>
<dbReference type="Gene3D" id="2.40.50.40">
    <property type="match status" value="1"/>
</dbReference>
<dbReference type="PANTHER" id="PTHR12015:SF190">
    <property type="entry name" value="C-C MOTIF CHEMOKINE"/>
    <property type="match status" value="1"/>
</dbReference>
<dbReference type="SMART" id="SM00199">
    <property type="entry name" value="SCY"/>
    <property type="match status" value="1"/>
</dbReference>
<dbReference type="SUPFAM" id="SSF54117">
    <property type="entry name" value="Interleukin 8-like chemokines"/>
    <property type="match status" value="1"/>
</dbReference>
<keyword evidence="2 4" id="KW-0202">Cytokine</keyword>
<keyword evidence="3" id="KW-1015">Disulfide bond</keyword>
<dbReference type="EMBL" id="CM014089">
    <property type="protein sequence ID" value="TKS79932.1"/>
    <property type="molecule type" value="Genomic_DNA"/>
</dbReference>
<evidence type="ECO:0000259" key="5">
    <source>
        <dbReference type="SMART" id="SM00199"/>
    </source>
</evidence>
<dbReference type="GO" id="GO:0006955">
    <property type="term" value="P:immune response"/>
    <property type="evidence" value="ECO:0007669"/>
    <property type="project" value="InterPro"/>
</dbReference>
<dbReference type="InterPro" id="IPR039809">
    <property type="entry name" value="Chemokine_b/g/d"/>
</dbReference>
<gene>
    <name evidence="6" type="ORF">D9C73_013837</name>
</gene>
<dbReference type="STRING" id="240159.A0A4V6AQC5"/>
<keyword evidence="4" id="KW-0732">Signal</keyword>
<dbReference type="PROSITE" id="PS00472">
    <property type="entry name" value="SMALL_CYTOKINES_CC"/>
    <property type="match status" value="1"/>
</dbReference>
<evidence type="ECO:0000256" key="4">
    <source>
        <dbReference type="RuleBase" id="RU361150"/>
    </source>
</evidence>
<dbReference type="InterPro" id="IPR001811">
    <property type="entry name" value="Chemokine_IL8-like_dom"/>
</dbReference>
<evidence type="ECO:0000256" key="2">
    <source>
        <dbReference type="ARBA" id="ARBA00022514"/>
    </source>
</evidence>
<dbReference type="CDD" id="cd00169">
    <property type="entry name" value="Chemokine"/>
    <property type="match status" value="1"/>
</dbReference>
<accession>A0A4V6AQC5</accession>
<feature type="signal peptide" evidence="4">
    <location>
        <begin position="1"/>
        <end position="25"/>
    </location>
</feature>